<keyword evidence="2" id="KW-1185">Reference proteome</keyword>
<organism evidence="1">
    <name type="scientific">Salvia splendens</name>
    <name type="common">Scarlet sage</name>
    <dbReference type="NCBI Taxonomy" id="180675"/>
    <lineage>
        <taxon>Eukaryota</taxon>
        <taxon>Viridiplantae</taxon>
        <taxon>Streptophyta</taxon>
        <taxon>Embryophyta</taxon>
        <taxon>Tracheophyta</taxon>
        <taxon>Spermatophyta</taxon>
        <taxon>Magnoliopsida</taxon>
        <taxon>eudicotyledons</taxon>
        <taxon>Gunneridae</taxon>
        <taxon>Pentapetalae</taxon>
        <taxon>asterids</taxon>
        <taxon>lamiids</taxon>
        <taxon>Lamiales</taxon>
        <taxon>Lamiaceae</taxon>
        <taxon>Nepetoideae</taxon>
        <taxon>Mentheae</taxon>
        <taxon>Salviinae</taxon>
        <taxon>Salvia</taxon>
        <taxon>Salvia subgen. Calosphace</taxon>
        <taxon>core Calosphace</taxon>
    </lineage>
</organism>
<dbReference type="GO" id="GO:0048364">
    <property type="term" value="P:root development"/>
    <property type="evidence" value="ECO:0007669"/>
    <property type="project" value="InterPro"/>
</dbReference>
<evidence type="ECO:0000313" key="2">
    <source>
        <dbReference type="Proteomes" id="UP000298416"/>
    </source>
</evidence>
<dbReference type="GO" id="GO:0048367">
    <property type="term" value="P:shoot system development"/>
    <property type="evidence" value="ECO:0007669"/>
    <property type="project" value="InterPro"/>
</dbReference>
<dbReference type="EMBL" id="PNBA02000014">
    <property type="protein sequence ID" value="KAG6401445.1"/>
    <property type="molecule type" value="Genomic_DNA"/>
</dbReference>
<sequence length="260" mass="29088">MALQHTRSCSFPCGVQEAAIVKVDESLLSESAPSSLSSVADRIKGLQNLYESIDDLLLLPHIQRSIAHECPEKYVDEMMEGYIMLLDACAAAKDVVSVAKRDAQELLSGVRRRTHAEAASAYLSSRRKLRKMVQKASFLRKKQNLGKGYEMRPVEKLLMDAKSAILGMISSLFFYMMGTKAHSCGSLVAKIMESRRVEETEFTKVDAALMSFMHNGDDGVKFDDVLKSMECSIQMVEDGLECLFRRLIKTRVVLLNILSH</sequence>
<reference evidence="1" key="2">
    <citation type="submission" date="2020-08" db="EMBL/GenBank/DDBJ databases">
        <title>Plant Genome Project.</title>
        <authorList>
            <person name="Zhang R.-G."/>
        </authorList>
    </citation>
    <scope>NUCLEOTIDE SEQUENCE</scope>
    <source>
        <strain evidence="1">Huo1</strain>
        <tissue evidence="1">Leaf</tissue>
    </source>
</reference>
<dbReference type="InterPro" id="IPR004320">
    <property type="entry name" value="BPS1_pln"/>
</dbReference>
<name>A0A8X8WT94_SALSN</name>
<reference evidence="1" key="1">
    <citation type="submission" date="2018-01" db="EMBL/GenBank/DDBJ databases">
        <authorList>
            <person name="Mao J.F."/>
        </authorList>
    </citation>
    <scope>NUCLEOTIDE SEQUENCE</scope>
    <source>
        <strain evidence="1">Huo1</strain>
        <tissue evidence="1">Leaf</tissue>
    </source>
</reference>
<dbReference type="AlphaFoldDB" id="A0A8X8WT94"/>
<evidence type="ECO:0000313" key="1">
    <source>
        <dbReference type="EMBL" id="KAG6401445.1"/>
    </source>
</evidence>
<dbReference type="PANTHER" id="PTHR33070:SF129">
    <property type="entry name" value="DUF241 DOMAIN PROTEIN"/>
    <property type="match status" value="1"/>
</dbReference>
<dbReference type="Proteomes" id="UP000298416">
    <property type="component" value="Unassembled WGS sequence"/>
</dbReference>
<dbReference type="PANTHER" id="PTHR33070">
    <property type="entry name" value="OS06G0725500 PROTEIN"/>
    <property type="match status" value="1"/>
</dbReference>
<proteinExistence type="predicted"/>
<comment type="caution">
    <text evidence="1">The sequence shown here is derived from an EMBL/GenBank/DDBJ whole genome shotgun (WGS) entry which is preliminary data.</text>
</comment>
<protein>
    <submittedName>
        <fullName evidence="1">Uncharacterized protein</fullName>
    </submittedName>
</protein>
<gene>
    <name evidence="1" type="ORF">SASPL_138302</name>
</gene>
<dbReference type="Pfam" id="PF03087">
    <property type="entry name" value="BPS1"/>
    <property type="match status" value="1"/>
</dbReference>
<dbReference type="OrthoDB" id="1701699at2759"/>
<accession>A0A8X8WT94</accession>